<proteinExistence type="predicted"/>
<evidence type="ECO:0000256" key="4">
    <source>
        <dbReference type="ARBA" id="ARBA00022989"/>
    </source>
</evidence>
<organism evidence="7 8">
    <name type="scientific">Natronoarchaeum mannanilyticum</name>
    <dbReference type="NCBI Taxonomy" id="926360"/>
    <lineage>
        <taxon>Archaea</taxon>
        <taxon>Methanobacteriati</taxon>
        <taxon>Methanobacteriota</taxon>
        <taxon>Stenosarchaea group</taxon>
        <taxon>Halobacteria</taxon>
        <taxon>Halobacteriales</taxon>
        <taxon>Natronoarchaeaceae</taxon>
    </lineage>
</organism>
<feature type="transmembrane region" description="Helical" evidence="6">
    <location>
        <begin position="194"/>
        <end position="215"/>
    </location>
</feature>
<feature type="transmembrane region" description="Helical" evidence="6">
    <location>
        <begin position="129"/>
        <end position="150"/>
    </location>
</feature>
<evidence type="ECO:0000256" key="6">
    <source>
        <dbReference type="SAM" id="Phobius"/>
    </source>
</evidence>
<name>A0AAV3T5G0_9EURY</name>
<dbReference type="RefSeq" id="WP_343771756.1">
    <property type="nucleotide sequence ID" value="NZ_BAAADV010000001.1"/>
</dbReference>
<feature type="transmembrane region" description="Helical" evidence="6">
    <location>
        <begin position="84"/>
        <end position="102"/>
    </location>
</feature>
<dbReference type="InterPro" id="IPR017039">
    <property type="entry name" value="Virul_fac_BrkB"/>
</dbReference>
<dbReference type="NCBIfam" id="TIGR00765">
    <property type="entry name" value="yihY_not_rbn"/>
    <property type="match status" value="1"/>
</dbReference>
<reference evidence="7 8" key="1">
    <citation type="journal article" date="2019" name="Int. J. Syst. Evol. Microbiol.">
        <title>The Global Catalogue of Microorganisms (GCM) 10K type strain sequencing project: providing services to taxonomists for standard genome sequencing and annotation.</title>
        <authorList>
            <consortium name="The Broad Institute Genomics Platform"/>
            <consortium name="The Broad Institute Genome Sequencing Center for Infectious Disease"/>
            <person name="Wu L."/>
            <person name="Ma J."/>
        </authorList>
    </citation>
    <scope>NUCLEOTIDE SEQUENCE [LARGE SCALE GENOMIC DNA]</scope>
    <source>
        <strain evidence="7 8">JCM 16328</strain>
    </source>
</reference>
<evidence type="ECO:0000256" key="3">
    <source>
        <dbReference type="ARBA" id="ARBA00022692"/>
    </source>
</evidence>
<evidence type="ECO:0000313" key="8">
    <source>
        <dbReference type="Proteomes" id="UP001500420"/>
    </source>
</evidence>
<dbReference type="PANTHER" id="PTHR30213">
    <property type="entry name" value="INNER MEMBRANE PROTEIN YHJD"/>
    <property type="match status" value="1"/>
</dbReference>
<evidence type="ECO:0000313" key="7">
    <source>
        <dbReference type="EMBL" id="GAA0660169.1"/>
    </source>
</evidence>
<dbReference type="GO" id="GO:0005886">
    <property type="term" value="C:plasma membrane"/>
    <property type="evidence" value="ECO:0007669"/>
    <property type="project" value="UniProtKB-SubCell"/>
</dbReference>
<dbReference type="PIRSF" id="PIRSF035875">
    <property type="entry name" value="RNase_BN"/>
    <property type="match status" value="1"/>
</dbReference>
<keyword evidence="4 6" id="KW-1133">Transmembrane helix</keyword>
<keyword evidence="8" id="KW-1185">Reference proteome</keyword>
<comment type="subcellular location">
    <subcellularLocation>
        <location evidence="1">Cell membrane</location>
        <topology evidence="1">Multi-pass membrane protein</topology>
    </subcellularLocation>
</comment>
<evidence type="ECO:0000256" key="2">
    <source>
        <dbReference type="ARBA" id="ARBA00022475"/>
    </source>
</evidence>
<accession>A0AAV3T5G0</accession>
<keyword evidence="5 6" id="KW-0472">Membrane</keyword>
<comment type="caution">
    <text evidence="7">The sequence shown here is derived from an EMBL/GenBank/DDBJ whole genome shotgun (WGS) entry which is preliminary data.</text>
</comment>
<dbReference type="Proteomes" id="UP001500420">
    <property type="component" value="Unassembled WGS sequence"/>
</dbReference>
<dbReference type="PANTHER" id="PTHR30213:SF0">
    <property type="entry name" value="UPF0761 MEMBRANE PROTEIN YIHY"/>
    <property type="match status" value="1"/>
</dbReference>
<gene>
    <name evidence="7" type="ORF">GCM10009020_00110</name>
</gene>
<dbReference type="AlphaFoldDB" id="A0AAV3T5G0"/>
<evidence type="ECO:0000256" key="1">
    <source>
        <dbReference type="ARBA" id="ARBA00004651"/>
    </source>
</evidence>
<evidence type="ECO:0008006" key="9">
    <source>
        <dbReference type="Google" id="ProtNLM"/>
    </source>
</evidence>
<evidence type="ECO:0000256" key="5">
    <source>
        <dbReference type="ARBA" id="ARBA00023136"/>
    </source>
</evidence>
<protein>
    <recommendedName>
        <fullName evidence="9">YihY/virulence factor BrkB family protein</fullName>
    </recommendedName>
</protein>
<dbReference type="EMBL" id="BAAADV010000001">
    <property type="protein sequence ID" value="GAA0660169.1"/>
    <property type="molecule type" value="Genomic_DNA"/>
</dbReference>
<keyword evidence="2" id="KW-1003">Cell membrane</keyword>
<sequence length="257" mass="26938">MDVASTTRSVVDRARDEQITFLAASIAYYVFFSILPLLLLILAIGSLVGGQAFADRIVAAIGGSLSAQGESIVADSLSNPQGRAGASIVGVVALLWSALKMFRAVDIAFDEVYLPDAETSLLGQIRDGILTLLLIALAVVFMLGIGVVIGRAETFGVPFLNVIGWIALLAGLLVVFLPLFYVMPPVEMTAREALPGAAFTAVGWLVLQAGFQVYASQAGSFEAYGALGGILLFLTWLYFAGVIILLGATINAVTGGY</sequence>
<keyword evidence="3 6" id="KW-0812">Transmembrane</keyword>
<feature type="transmembrane region" description="Helical" evidence="6">
    <location>
        <begin position="162"/>
        <end position="182"/>
    </location>
</feature>
<feature type="transmembrane region" description="Helical" evidence="6">
    <location>
        <begin position="21"/>
        <end position="44"/>
    </location>
</feature>
<feature type="transmembrane region" description="Helical" evidence="6">
    <location>
        <begin position="227"/>
        <end position="253"/>
    </location>
</feature>
<dbReference type="Pfam" id="PF03631">
    <property type="entry name" value="Virul_fac_BrkB"/>
    <property type="match status" value="1"/>
</dbReference>